<proteinExistence type="predicted"/>
<reference evidence="2 3" key="1">
    <citation type="journal article" date="2012" name="J. Bacteriol.">
        <title>Genome Sequence of the Antarctic Psychrophile Bacterium Planococcus antarcticus DSM 14505.</title>
        <authorList>
            <person name="Margolles A."/>
            <person name="Gueimonde M."/>
            <person name="Sanchez B."/>
        </authorList>
    </citation>
    <scope>NUCLEOTIDE SEQUENCE [LARGE SCALE GENOMIC DNA]</scope>
    <source>
        <strain evidence="2 3">DSM 14505</strain>
    </source>
</reference>
<accession>A0A1C7DHW5</accession>
<gene>
    <name evidence="2" type="ORF">A1A1_01393</name>
    <name evidence="1" type="ORF">BBH88_11335</name>
</gene>
<keyword evidence="4" id="KW-1185">Reference proteome</keyword>
<dbReference type="Proteomes" id="UP000092661">
    <property type="component" value="Chromosome"/>
</dbReference>
<dbReference type="KEGG" id="pana:BBH88_11335"/>
<dbReference type="AlphaFoldDB" id="A0A1C7DHW5"/>
<evidence type="ECO:0000313" key="2">
    <source>
        <dbReference type="EMBL" id="EIM08307.1"/>
    </source>
</evidence>
<name>A0A1C7DHW5_9BACL</name>
<protein>
    <submittedName>
        <fullName evidence="2">Uncharacterized protein</fullName>
    </submittedName>
</protein>
<evidence type="ECO:0000313" key="1">
    <source>
        <dbReference type="EMBL" id="ANU10861.1"/>
    </source>
</evidence>
<dbReference type="RefSeq" id="WP_006828299.1">
    <property type="nucleotide sequence ID" value="NZ_AJYB01000006.1"/>
</dbReference>
<dbReference type="OrthoDB" id="9984158at2"/>
<reference evidence="4" key="2">
    <citation type="submission" date="2016-07" db="EMBL/GenBank/DDBJ databases">
        <authorList>
            <person name="See-Too W.S."/>
        </authorList>
    </citation>
    <scope>NUCLEOTIDE SEQUENCE [LARGE SCALE GENOMIC DNA]</scope>
    <source>
        <strain evidence="4">DSM 14505</strain>
    </source>
</reference>
<reference evidence="1" key="3">
    <citation type="submission" date="2016-10" db="EMBL/GenBank/DDBJ databases">
        <authorList>
            <person name="See-Too W.S."/>
        </authorList>
    </citation>
    <scope>NUCLEOTIDE SEQUENCE</scope>
    <source>
        <strain evidence="1">DSM 14505</strain>
    </source>
</reference>
<sequence>MKWHSNLFEVIPLVEGEVNVIAFADLEKQFAYRQLVKSWSAHQRMDYPFCLLTIEGREVAAKELNILSLQGGGLEFFKDKHHAKQLIELMKFELENSPELLEVFTVLQGELEKAFEQCVVEFEGMELQPSTELISFEQLIKIAPIEVRTVSDEPMGAYQYQSFLLKSWLHLVHNKATNVCFYDFPENELNKSELKELFQFATSQACTMICLTTSPQVINQVGLSNVHLIKRTGERYSIETLHEELKLFFEDTPESLKSLAKNLAYSDLHEEYIMLDQKWWEFLTSRMC</sequence>
<evidence type="ECO:0000313" key="4">
    <source>
        <dbReference type="Proteomes" id="UP000092661"/>
    </source>
</evidence>
<evidence type="ECO:0000313" key="3">
    <source>
        <dbReference type="Proteomes" id="UP000004725"/>
    </source>
</evidence>
<dbReference type="EMBL" id="AJYB01000006">
    <property type="protein sequence ID" value="EIM08307.1"/>
    <property type="molecule type" value="Genomic_DNA"/>
</dbReference>
<organism evidence="2 3">
    <name type="scientific">Planococcus antarcticus DSM 14505</name>
    <dbReference type="NCBI Taxonomy" id="1185653"/>
    <lineage>
        <taxon>Bacteria</taxon>
        <taxon>Bacillati</taxon>
        <taxon>Bacillota</taxon>
        <taxon>Bacilli</taxon>
        <taxon>Bacillales</taxon>
        <taxon>Caryophanaceae</taxon>
        <taxon>Planococcus</taxon>
    </lineage>
</organism>
<dbReference type="Proteomes" id="UP000004725">
    <property type="component" value="Unassembled WGS sequence"/>
</dbReference>
<dbReference type="EMBL" id="CP016534">
    <property type="protein sequence ID" value="ANU10861.1"/>
    <property type="molecule type" value="Genomic_DNA"/>
</dbReference>
<dbReference type="eggNOG" id="ENOG502ZNC1">
    <property type="taxonomic scope" value="Bacteria"/>
</dbReference>